<dbReference type="InterPro" id="IPR004299">
    <property type="entry name" value="MBOAT_fam"/>
</dbReference>
<dbReference type="OrthoDB" id="5974730at2759"/>
<accession>A0A0N4VL28</accession>
<dbReference type="STRING" id="51028.A0A0N4VL28"/>
<evidence type="ECO:0000256" key="2">
    <source>
        <dbReference type="ARBA" id="ARBA00004240"/>
    </source>
</evidence>
<dbReference type="GO" id="GO:0071617">
    <property type="term" value="F:lysophospholipid acyltransferase activity"/>
    <property type="evidence" value="ECO:0007669"/>
    <property type="project" value="TreeGrafter"/>
</dbReference>
<evidence type="ECO:0000256" key="17">
    <source>
        <dbReference type="ARBA" id="ARBA00038923"/>
    </source>
</evidence>
<keyword evidence="11 19" id="KW-0472">Membrane</keyword>
<comment type="pathway">
    <text evidence="15">Phospholipid metabolism.</text>
</comment>
<keyword evidence="5" id="KW-0444">Lipid biosynthesis</keyword>
<sequence>MGLVTKLAETFNANEDALRLLLTILAGYPLAVFYRFFIYNKSPIAQKVFFVIVGISLYFFNCGLNSCHAGISIVFAYLITNYLPGTTASIVLAYFVFLGHLLLGYWFAESDHYDITWTTPFCIMTLRFIALVMDVYDGQKPEEQLKPDQRITRVVNPPDLLETAAYGLCFCGTFVGPQFPLRRFRDFINGEYLNEKKEVRSTGLMPSLGRYVAATFFAVIHQWGNLWIPGSYFSTSHFLQQPYIWKLIWCVIWFRLIMARYVSCWLYTEGAAILMGIAYNGKDKKGVDQWDGVRDVHILRYELGTDFQSVIDSFNVGTNRFAKNYVFRRLRWLGSRTRSHLVTLFFLALWHGYHLGYFVLFLFEFACVVAQNNFYEILNRIPGAPALLAQPWMYPLKLLFGRIVINVCMGVGFLTFGLVKTRHWLTVIFSAYSGFELRIFSQFGSNYSS</sequence>
<evidence type="ECO:0000313" key="20">
    <source>
        <dbReference type="EMBL" id="VDD96123.1"/>
    </source>
</evidence>
<evidence type="ECO:0000256" key="1">
    <source>
        <dbReference type="ARBA" id="ARBA00004141"/>
    </source>
</evidence>
<reference evidence="20 21" key="2">
    <citation type="submission" date="2018-10" db="EMBL/GenBank/DDBJ databases">
        <authorList>
            <consortium name="Pathogen Informatics"/>
        </authorList>
    </citation>
    <scope>NUCLEOTIDE SEQUENCE [LARGE SCALE GENOMIC DNA]</scope>
</reference>
<keyword evidence="12" id="KW-0594">Phospholipid biosynthesis</keyword>
<evidence type="ECO:0000256" key="19">
    <source>
        <dbReference type="SAM" id="Phobius"/>
    </source>
</evidence>
<dbReference type="GO" id="GO:0030258">
    <property type="term" value="P:lipid modification"/>
    <property type="evidence" value="ECO:0007669"/>
    <property type="project" value="TreeGrafter"/>
</dbReference>
<name>A0A0N4VL28_ENTVE</name>
<comment type="pathway">
    <text evidence="3">Lipid metabolism; phospholipid metabolism.</text>
</comment>
<dbReference type="GO" id="GO:0005783">
    <property type="term" value="C:endoplasmic reticulum"/>
    <property type="evidence" value="ECO:0007669"/>
    <property type="project" value="UniProtKB-SubCell"/>
</dbReference>
<organism evidence="22">
    <name type="scientific">Enterobius vermicularis</name>
    <name type="common">Human pinworm</name>
    <dbReference type="NCBI Taxonomy" id="51028"/>
    <lineage>
        <taxon>Eukaryota</taxon>
        <taxon>Metazoa</taxon>
        <taxon>Ecdysozoa</taxon>
        <taxon>Nematoda</taxon>
        <taxon>Chromadorea</taxon>
        <taxon>Rhabditida</taxon>
        <taxon>Spirurina</taxon>
        <taxon>Oxyuridomorpha</taxon>
        <taxon>Oxyuroidea</taxon>
        <taxon>Oxyuridae</taxon>
        <taxon>Enterobius</taxon>
    </lineage>
</organism>
<evidence type="ECO:0000256" key="4">
    <source>
        <dbReference type="ARBA" id="ARBA00010323"/>
    </source>
</evidence>
<dbReference type="Pfam" id="PF03062">
    <property type="entry name" value="MBOAT"/>
    <property type="match status" value="1"/>
</dbReference>
<keyword evidence="9 19" id="KW-1133">Transmembrane helix</keyword>
<dbReference type="PANTHER" id="PTHR13906">
    <property type="entry name" value="PORCUPINE"/>
    <property type="match status" value="1"/>
</dbReference>
<evidence type="ECO:0000256" key="15">
    <source>
        <dbReference type="ARBA" id="ARBA00025707"/>
    </source>
</evidence>
<comment type="subcellular location">
    <subcellularLocation>
        <location evidence="2">Endoplasmic reticulum</location>
    </subcellularLocation>
    <subcellularLocation>
        <location evidence="1">Membrane</location>
        <topology evidence="1">Multi-pass membrane protein</topology>
    </subcellularLocation>
</comment>
<evidence type="ECO:0000256" key="16">
    <source>
        <dbReference type="ARBA" id="ARBA00026120"/>
    </source>
</evidence>
<dbReference type="GO" id="GO:0006656">
    <property type="term" value="P:phosphatidylcholine biosynthetic process"/>
    <property type="evidence" value="ECO:0007669"/>
    <property type="project" value="TreeGrafter"/>
</dbReference>
<dbReference type="PANTHER" id="PTHR13906:SF14">
    <property type="entry name" value="LYSOPHOSPHOLIPID ACYLTRANSFERASE 5"/>
    <property type="match status" value="1"/>
</dbReference>
<evidence type="ECO:0000256" key="5">
    <source>
        <dbReference type="ARBA" id="ARBA00022516"/>
    </source>
</evidence>
<evidence type="ECO:0000256" key="3">
    <source>
        <dbReference type="ARBA" id="ARBA00005074"/>
    </source>
</evidence>
<keyword evidence="8" id="KW-0256">Endoplasmic reticulum</keyword>
<feature type="transmembrane region" description="Helical" evidence="19">
    <location>
        <begin position="341"/>
        <end position="363"/>
    </location>
</feature>
<dbReference type="WBParaSite" id="EVEC_0001158101-mRNA-1">
    <property type="protein sequence ID" value="EVEC_0001158101-mRNA-1"/>
    <property type="gene ID" value="EVEC_0001158101"/>
</dbReference>
<evidence type="ECO:0000256" key="11">
    <source>
        <dbReference type="ARBA" id="ARBA00023136"/>
    </source>
</evidence>
<gene>
    <name evidence="20" type="ORF">EVEC_LOCUS10874</name>
</gene>
<keyword evidence="7 19" id="KW-0812">Transmembrane</keyword>
<dbReference type="GO" id="GO:0016020">
    <property type="term" value="C:membrane"/>
    <property type="evidence" value="ECO:0007669"/>
    <property type="project" value="UniProtKB-SubCell"/>
</dbReference>
<feature type="transmembrane region" description="Helical" evidence="19">
    <location>
        <begin position="202"/>
        <end position="223"/>
    </location>
</feature>
<comment type="similarity">
    <text evidence="4">Belongs to the membrane-bound acyltransferase family.</text>
</comment>
<keyword evidence="14" id="KW-0012">Acyltransferase</keyword>
<proteinExistence type="inferred from homology"/>
<feature type="transmembrane region" description="Helical" evidence="19">
    <location>
        <begin position="20"/>
        <end position="37"/>
    </location>
</feature>
<evidence type="ECO:0000256" key="18">
    <source>
        <dbReference type="ARBA" id="ARBA00039721"/>
    </source>
</evidence>
<evidence type="ECO:0000256" key="7">
    <source>
        <dbReference type="ARBA" id="ARBA00022692"/>
    </source>
</evidence>
<keyword evidence="13" id="KW-1208">Phospholipid metabolism</keyword>
<evidence type="ECO:0000256" key="10">
    <source>
        <dbReference type="ARBA" id="ARBA00023098"/>
    </source>
</evidence>
<evidence type="ECO:0000256" key="13">
    <source>
        <dbReference type="ARBA" id="ARBA00023264"/>
    </source>
</evidence>
<evidence type="ECO:0000256" key="6">
    <source>
        <dbReference type="ARBA" id="ARBA00022679"/>
    </source>
</evidence>
<keyword evidence="6" id="KW-0808">Transferase</keyword>
<evidence type="ECO:0000256" key="14">
    <source>
        <dbReference type="ARBA" id="ARBA00023315"/>
    </source>
</evidence>
<dbReference type="EC" id="2.3.1.n6" evidence="17"/>
<evidence type="ECO:0000256" key="9">
    <source>
        <dbReference type="ARBA" id="ARBA00022989"/>
    </source>
</evidence>
<feature type="transmembrane region" description="Helical" evidence="19">
    <location>
        <begin position="91"/>
        <end position="108"/>
    </location>
</feature>
<evidence type="ECO:0000256" key="12">
    <source>
        <dbReference type="ARBA" id="ARBA00023209"/>
    </source>
</evidence>
<dbReference type="EC" id="2.3.1.23" evidence="16"/>
<reference evidence="22" key="1">
    <citation type="submission" date="2017-02" db="UniProtKB">
        <authorList>
            <consortium name="WormBaseParasite"/>
        </authorList>
    </citation>
    <scope>IDENTIFICATION</scope>
</reference>
<dbReference type="EMBL" id="UXUI01011302">
    <property type="protein sequence ID" value="VDD96123.1"/>
    <property type="molecule type" value="Genomic_DNA"/>
</dbReference>
<feature type="transmembrane region" description="Helical" evidence="19">
    <location>
        <begin position="49"/>
        <end position="79"/>
    </location>
</feature>
<evidence type="ECO:0000313" key="22">
    <source>
        <dbReference type="WBParaSite" id="EVEC_0001158101-mRNA-1"/>
    </source>
</evidence>
<keyword evidence="21" id="KW-1185">Reference proteome</keyword>
<evidence type="ECO:0000256" key="8">
    <source>
        <dbReference type="ARBA" id="ARBA00022824"/>
    </source>
</evidence>
<dbReference type="Proteomes" id="UP000274131">
    <property type="component" value="Unassembled WGS sequence"/>
</dbReference>
<protein>
    <recommendedName>
        <fullName evidence="18">Lysophospholipid acyltransferase 5</fullName>
        <ecNumber evidence="16">2.3.1.23</ecNumber>
        <ecNumber evidence="17">2.3.1.n6</ecNumber>
    </recommendedName>
</protein>
<dbReference type="InterPro" id="IPR049941">
    <property type="entry name" value="LPLAT_7/PORCN-like"/>
</dbReference>
<dbReference type="GO" id="GO:0047184">
    <property type="term" value="F:1-acylglycerophosphocholine O-acyltransferase activity"/>
    <property type="evidence" value="ECO:0007669"/>
    <property type="project" value="UniProtKB-EC"/>
</dbReference>
<feature type="transmembrane region" description="Helical" evidence="19">
    <location>
        <begin position="399"/>
        <end position="419"/>
    </location>
</feature>
<keyword evidence="10" id="KW-0443">Lipid metabolism</keyword>
<feature type="transmembrane region" description="Helical" evidence="19">
    <location>
        <begin position="243"/>
        <end position="267"/>
    </location>
</feature>
<evidence type="ECO:0000313" key="21">
    <source>
        <dbReference type="Proteomes" id="UP000274131"/>
    </source>
</evidence>
<dbReference type="AlphaFoldDB" id="A0A0N4VL28"/>